<evidence type="ECO:0008006" key="3">
    <source>
        <dbReference type="Google" id="ProtNLM"/>
    </source>
</evidence>
<dbReference type="RefSeq" id="WP_090658949.1">
    <property type="nucleotide sequence ID" value="NZ_FOXQ01000007.1"/>
</dbReference>
<accession>A0A1I5WXV6</accession>
<dbReference type="AlphaFoldDB" id="A0A1I5WXV6"/>
<evidence type="ECO:0000313" key="2">
    <source>
        <dbReference type="Proteomes" id="UP000199031"/>
    </source>
</evidence>
<protein>
    <recommendedName>
        <fullName evidence="3">Lipoprotein</fullName>
    </recommendedName>
</protein>
<reference evidence="1 2" key="1">
    <citation type="submission" date="2016-10" db="EMBL/GenBank/DDBJ databases">
        <authorList>
            <person name="de Groot N.N."/>
        </authorList>
    </citation>
    <scope>NUCLEOTIDE SEQUENCE [LARGE SCALE GENOMIC DNA]</scope>
    <source>
        <strain evidence="1 2">DSM 28286</strain>
    </source>
</reference>
<dbReference type="PROSITE" id="PS51257">
    <property type="entry name" value="PROKAR_LIPOPROTEIN"/>
    <property type="match status" value="1"/>
</dbReference>
<gene>
    <name evidence="1" type="ORF">SAMN05444277_10766</name>
</gene>
<keyword evidence="2" id="KW-1185">Reference proteome</keyword>
<proteinExistence type="predicted"/>
<name>A0A1I5WXV6_9BACT</name>
<sequence length="167" mass="18891">MNVSKLKNGLISALLFIAACVGISCNKSFFVDKSKIVHNGHGYLLFFGNDNCLLILDKSNSIDHFFTDTSKKFGYNVYGEPCGFYGLKPAAEKYLVGLVYPNYKGTSELILEDSIFITTTFFKYVKPPKQKAEWKGPVEFIFNNKRYKIYMSDKFVGRVLQVAGNTM</sequence>
<organism evidence="1 2">
    <name type="scientific">Parafilimonas terrae</name>
    <dbReference type="NCBI Taxonomy" id="1465490"/>
    <lineage>
        <taxon>Bacteria</taxon>
        <taxon>Pseudomonadati</taxon>
        <taxon>Bacteroidota</taxon>
        <taxon>Chitinophagia</taxon>
        <taxon>Chitinophagales</taxon>
        <taxon>Chitinophagaceae</taxon>
        <taxon>Parafilimonas</taxon>
    </lineage>
</organism>
<dbReference type="OrthoDB" id="9852852at2"/>
<evidence type="ECO:0000313" key="1">
    <source>
        <dbReference type="EMBL" id="SFQ24347.1"/>
    </source>
</evidence>
<dbReference type="EMBL" id="FOXQ01000007">
    <property type="protein sequence ID" value="SFQ24347.1"/>
    <property type="molecule type" value="Genomic_DNA"/>
</dbReference>
<dbReference type="STRING" id="1465490.SAMN05444277_10766"/>
<dbReference type="Proteomes" id="UP000199031">
    <property type="component" value="Unassembled WGS sequence"/>
</dbReference>